<keyword evidence="5 6" id="KW-0539">Nucleus</keyword>
<dbReference type="SUPFAM" id="SSF160369">
    <property type="entry name" value="Ribosomal protein L10-like"/>
    <property type="match status" value="1"/>
</dbReference>
<evidence type="ECO:0000256" key="4">
    <source>
        <dbReference type="ARBA" id="ARBA00022490"/>
    </source>
</evidence>
<dbReference type="Proteomes" id="UP001150538">
    <property type="component" value="Unassembled WGS sequence"/>
</dbReference>
<feature type="domain" description="Large ribosomal subunit protein uL10-like insertion" evidence="7">
    <location>
        <begin position="125"/>
        <end position="200"/>
    </location>
</feature>
<dbReference type="OrthoDB" id="10262308at2759"/>
<dbReference type="GO" id="GO:0006364">
    <property type="term" value="P:rRNA processing"/>
    <property type="evidence" value="ECO:0007669"/>
    <property type="project" value="TreeGrafter"/>
</dbReference>
<reference evidence="8" key="1">
    <citation type="submission" date="2022-07" db="EMBL/GenBank/DDBJ databases">
        <title>Phylogenomic reconstructions and comparative analyses of Kickxellomycotina fungi.</title>
        <authorList>
            <person name="Reynolds N.K."/>
            <person name="Stajich J.E."/>
            <person name="Barry K."/>
            <person name="Grigoriev I.V."/>
            <person name="Crous P."/>
            <person name="Smith M.E."/>
        </authorList>
    </citation>
    <scope>NUCLEOTIDE SEQUENCE</scope>
    <source>
        <strain evidence="8">NBRC 100468</strain>
    </source>
</reference>
<evidence type="ECO:0000256" key="1">
    <source>
        <dbReference type="ARBA" id="ARBA00004046"/>
    </source>
</evidence>
<name>A0A9W8DWM9_9FUNG</name>
<comment type="similarity">
    <text evidence="2 6">Belongs to the universal ribosomal protein uL10 family.</text>
</comment>
<evidence type="ECO:0000313" key="9">
    <source>
        <dbReference type="Proteomes" id="UP001150538"/>
    </source>
</evidence>
<dbReference type="GO" id="GO:0003723">
    <property type="term" value="F:RNA binding"/>
    <property type="evidence" value="ECO:0007669"/>
    <property type="project" value="TreeGrafter"/>
</dbReference>
<dbReference type="PANTHER" id="PTHR45841:SF1">
    <property type="entry name" value="MRNA TURNOVER PROTEIN 4 HOMOLOG"/>
    <property type="match status" value="1"/>
</dbReference>
<dbReference type="Gene3D" id="3.30.70.1730">
    <property type="match status" value="1"/>
</dbReference>
<dbReference type="Pfam" id="PF00466">
    <property type="entry name" value="Ribosomal_L10"/>
    <property type="match status" value="1"/>
</dbReference>
<dbReference type="InterPro" id="IPR001790">
    <property type="entry name" value="Ribosomal_uL10"/>
</dbReference>
<evidence type="ECO:0000313" key="8">
    <source>
        <dbReference type="EMBL" id="KAJ1921749.1"/>
    </source>
</evidence>
<dbReference type="Gene3D" id="3.90.105.20">
    <property type="match status" value="1"/>
</dbReference>
<keyword evidence="4 6" id="KW-0963">Cytoplasm</keyword>
<keyword evidence="6" id="KW-0690">Ribosome biogenesis</keyword>
<evidence type="ECO:0000256" key="3">
    <source>
        <dbReference type="ARBA" id="ARBA00011117"/>
    </source>
</evidence>
<dbReference type="AlphaFoldDB" id="A0A9W8DWM9"/>
<comment type="subunit">
    <text evidence="3 6">Associates with the pre-60S ribosomal particle.</text>
</comment>
<sequence>MPRSKRAKIVSLTKTDSKGLDGKKNLINEIQKGVESYGYIWVFSVENSRNTYLKDLRSSMKTSRFFFGKNKVMAKALGNDSETELRDNLSKISERLSGDVGLLFTNTGPKEIKSHFDGYRELDYARAGNRATFDVVVESGEVKRGPSEESFPNNMEPQLRKLGMPTSLKKGKIVLDSDYTICKQGQILTPEQAQLLKLFWVQMAEFHINLLCYWHNDEFVEVESTEKKDDAMESD</sequence>
<evidence type="ECO:0000259" key="7">
    <source>
        <dbReference type="Pfam" id="PF17777"/>
    </source>
</evidence>
<evidence type="ECO:0000256" key="2">
    <source>
        <dbReference type="ARBA" id="ARBA00008889"/>
    </source>
</evidence>
<dbReference type="GO" id="GO:0005730">
    <property type="term" value="C:nucleolus"/>
    <property type="evidence" value="ECO:0007669"/>
    <property type="project" value="UniProtKB-SubCell"/>
</dbReference>
<accession>A0A9W8DWM9</accession>
<dbReference type="GO" id="GO:0000027">
    <property type="term" value="P:ribosomal large subunit assembly"/>
    <property type="evidence" value="ECO:0007669"/>
    <property type="project" value="InterPro"/>
</dbReference>
<dbReference type="InterPro" id="IPR033867">
    <property type="entry name" value="Mrt4"/>
</dbReference>
<organism evidence="8 9">
    <name type="scientific">Mycoemilia scoparia</name>
    <dbReference type="NCBI Taxonomy" id="417184"/>
    <lineage>
        <taxon>Eukaryota</taxon>
        <taxon>Fungi</taxon>
        <taxon>Fungi incertae sedis</taxon>
        <taxon>Zoopagomycota</taxon>
        <taxon>Kickxellomycotina</taxon>
        <taxon>Kickxellomycetes</taxon>
        <taxon>Kickxellales</taxon>
        <taxon>Kickxellaceae</taxon>
        <taxon>Mycoemilia</taxon>
    </lineage>
</organism>
<comment type="function">
    <text evidence="1 6">Component of the ribosome assembly machinery. Nuclear paralog of the ribosomal protein P0, it binds pre-60S subunits at an early stage of assembly in the nucleolus, and is replaced by P0 in cytoplasmic pre-60S subunits and mature 80S ribosomes.</text>
</comment>
<dbReference type="FunFam" id="3.90.105.20:FF:000003">
    <property type="entry name" value="Ribosome assembly factor mrt4"/>
    <property type="match status" value="1"/>
</dbReference>
<dbReference type="Pfam" id="PF17777">
    <property type="entry name" value="RL10P_insert"/>
    <property type="match status" value="1"/>
</dbReference>
<protein>
    <recommendedName>
        <fullName evidence="6">Ribosome assembly factor mrt4</fullName>
    </recommendedName>
</protein>
<dbReference type="FunFam" id="3.30.70.1730:FF:000005">
    <property type="entry name" value="Ribosome assembly factor mrt4"/>
    <property type="match status" value="1"/>
</dbReference>
<dbReference type="InterPro" id="IPR043141">
    <property type="entry name" value="Ribosomal_uL10-like_sf"/>
</dbReference>
<comment type="subcellular location">
    <subcellularLocation>
        <location evidence="6">Cytoplasm</location>
    </subcellularLocation>
    <subcellularLocation>
        <location evidence="6">Nucleus</location>
        <location evidence="6">Nucleolus</location>
    </subcellularLocation>
</comment>
<keyword evidence="9" id="KW-1185">Reference proteome</keyword>
<dbReference type="GO" id="GO:0000956">
    <property type="term" value="P:nuclear-transcribed mRNA catabolic process"/>
    <property type="evidence" value="ECO:0007669"/>
    <property type="project" value="TreeGrafter"/>
</dbReference>
<dbReference type="GO" id="GO:0005737">
    <property type="term" value="C:cytoplasm"/>
    <property type="evidence" value="ECO:0007669"/>
    <property type="project" value="UniProtKB-SubCell"/>
</dbReference>
<dbReference type="InterPro" id="IPR040637">
    <property type="entry name" value="Ribosomal_uL10-like_insert"/>
</dbReference>
<dbReference type="InterPro" id="IPR043164">
    <property type="entry name" value="Ribosomal_uL10-like_insert_sf"/>
</dbReference>
<evidence type="ECO:0000256" key="5">
    <source>
        <dbReference type="ARBA" id="ARBA00023242"/>
    </source>
</evidence>
<dbReference type="PANTHER" id="PTHR45841">
    <property type="entry name" value="MRNA TURNOVER PROTEIN 4 MRTO4"/>
    <property type="match status" value="1"/>
</dbReference>
<comment type="caution">
    <text evidence="8">The sequence shown here is derived from an EMBL/GenBank/DDBJ whole genome shotgun (WGS) entry which is preliminary data.</text>
</comment>
<dbReference type="EMBL" id="JANBPU010000003">
    <property type="protein sequence ID" value="KAJ1921749.1"/>
    <property type="molecule type" value="Genomic_DNA"/>
</dbReference>
<dbReference type="InterPro" id="IPR051742">
    <property type="entry name" value="Ribosome_Assembly_uL10"/>
</dbReference>
<gene>
    <name evidence="8" type="primary">MRT4</name>
    <name evidence="8" type="ORF">H4219_000482</name>
</gene>
<proteinExistence type="inferred from homology"/>
<dbReference type="CDD" id="cd05796">
    <property type="entry name" value="Ribosomal_P0_like"/>
    <property type="match status" value="1"/>
</dbReference>
<evidence type="ECO:0000256" key="6">
    <source>
        <dbReference type="RuleBase" id="RU364039"/>
    </source>
</evidence>
<dbReference type="GO" id="GO:0030687">
    <property type="term" value="C:preribosome, large subunit precursor"/>
    <property type="evidence" value="ECO:0007669"/>
    <property type="project" value="TreeGrafter"/>
</dbReference>